<evidence type="ECO:0000256" key="3">
    <source>
        <dbReference type="ARBA" id="ARBA00023002"/>
    </source>
</evidence>
<evidence type="ECO:0000256" key="4">
    <source>
        <dbReference type="ARBA" id="ARBA00023004"/>
    </source>
</evidence>
<dbReference type="GO" id="GO:0046872">
    <property type="term" value="F:metal ion binding"/>
    <property type="evidence" value="ECO:0007669"/>
    <property type="project" value="UniProtKB-KW"/>
</dbReference>
<dbReference type="InterPro" id="IPR044861">
    <property type="entry name" value="IPNS-like_FE2OG_OXY"/>
</dbReference>
<evidence type="ECO:0000256" key="5">
    <source>
        <dbReference type="RuleBase" id="RU003682"/>
    </source>
</evidence>
<evidence type="ECO:0000259" key="7">
    <source>
        <dbReference type="PROSITE" id="PS51471"/>
    </source>
</evidence>
<keyword evidence="2 5" id="KW-0479">Metal-binding</keyword>
<dbReference type="InterPro" id="IPR026992">
    <property type="entry name" value="DIOX_N"/>
</dbReference>
<dbReference type="PROSITE" id="PS51471">
    <property type="entry name" value="FE2OG_OXY"/>
    <property type="match status" value="1"/>
</dbReference>
<dbReference type="PANTHER" id="PTHR10209">
    <property type="entry name" value="OXIDOREDUCTASE, 2OG-FE II OXYGENASE FAMILY PROTEIN"/>
    <property type="match status" value="1"/>
</dbReference>
<dbReference type="AlphaFoldDB" id="A0AAV7DY04"/>
<evidence type="ECO:0000256" key="6">
    <source>
        <dbReference type="SAM" id="MobiDB-lite"/>
    </source>
</evidence>
<dbReference type="EMBL" id="JAINDJ010000007">
    <property type="protein sequence ID" value="KAG9441530.1"/>
    <property type="molecule type" value="Genomic_DNA"/>
</dbReference>
<protein>
    <recommendedName>
        <fullName evidence="7">Fe2OG dioxygenase domain-containing protein</fullName>
    </recommendedName>
</protein>
<feature type="region of interest" description="Disordered" evidence="6">
    <location>
        <begin position="1"/>
        <end position="28"/>
    </location>
</feature>
<dbReference type="Proteomes" id="UP000825729">
    <property type="component" value="Unassembled WGS sequence"/>
</dbReference>
<feature type="compositionally biased region" description="Polar residues" evidence="6">
    <location>
        <begin position="1"/>
        <end position="19"/>
    </location>
</feature>
<reference evidence="8 9" key="1">
    <citation type="submission" date="2021-07" db="EMBL/GenBank/DDBJ databases">
        <title>The Aristolochia fimbriata genome: insights into angiosperm evolution, floral development and chemical biosynthesis.</title>
        <authorList>
            <person name="Jiao Y."/>
        </authorList>
    </citation>
    <scope>NUCLEOTIDE SEQUENCE [LARGE SCALE GENOMIC DNA]</scope>
    <source>
        <strain evidence="8">IBCAS-2021</strain>
        <tissue evidence="8">Leaf</tissue>
    </source>
</reference>
<comment type="similarity">
    <text evidence="1 5">Belongs to the iron/ascorbate-dependent oxidoreductase family.</text>
</comment>
<keyword evidence="4 5" id="KW-0408">Iron</keyword>
<dbReference type="PANTHER" id="PTHR10209:SF884">
    <property type="entry name" value="1-AMINOCYCLOPROPANE-1-CARBOXYLATE OXIDASE HOMOLOG 1-LIKE"/>
    <property type="match status" value="1"/>
</dbReference>
<dbReference type="Pfam" id="PF14226">
    <property type="entry name" value="DIOX_N"/>
    <property type="match status" value="1"/>
</dbReference>
<sequence length="368" mass="41086">MATQIGSDGSMAGNVSSPSHYDRAKEVKEFDDTKAGVKGLVDAGPEKIPRFFVHPPESRAKPSDTGPAPLQAPVIDLARLRDRKREIVEEIGNAADKWGFFQVVNHGIPRDVMEEIVEGVRKFSDETETKKKIYSRDQANKVRFSANFDLFASRAADWRDTLTCSFDGLDPKQLPAVCREIMLKYAKYAQELADTLSELLSEALGLDPSHLKDMDCMKLQEMLSHYYPPCPEPELTMGSTKHSDPIVLTILLQDRIGGLQFVHGEQWVDVPPVDGALVINIGDMLQLISNGKFKSMEHRVVSTKMGPRISVACFTSPSRSEKKLYGPIKELLSESNPPIYRETTIGEYISFFRSRGLNVGSALNHFRL</sequence>
<gene>
    <name evidence="8" type="ORF">H6P81_017384</name>
</gene>
<evidence type="ECO:0000313" key="9">
    <source>
        <dbReference type="Proteomes" id="UP000825729"/>
    </source>
</evidence>
<accession>A0AAV7DY04</accession>
<evidence type="ECO:0000256" key="1">
    <source>
        <dbReference type="ARBA" id="ARBA00008056"/>
    </source>
</evidence>
<feature type="domain" description="Fe2OG dioxygenase" evidence="7">
    <location>
        <begin position="218"/>
        <end position="317"/>
    </location>
</feature>
<name>A0AAV7DY04_ARIFI</name>
<evidence type="ECO:0000256" key="2">
    <source>
        <dbReference type="ARBA" id="ARBA00022723"/>
    </source>
</evidence>
<dbReference type="Pfam" id="PF03171">
    <property type="entry name" value="2OG-FeII_Oxy"/>
    <property type="match status" value="1"/>
</dbReference>
<dbReference type="InterPro" id="IPR027443">
    <property type="entry name" value="IPNS-like_sf"/>
</dbReference>
<dbReference type="InterPro" id="IPR005123">
    <property type="entry name" value="Oxoglu/Fe-dep_dioxygenase_dom"/>
</dbReference>
<dbReference type="GO" id="GO:0051213">
    <property type="term" value="F:dioxygenase activity"/>
    <property type="evidence" value="ECO:0007669"/>
    <property type="project" value="UniProtKB-ARBA"/>
</dbReference>
<comment type="caution">
    <text evidence="8">The sequence shown here is derived from an EMBL/GenBank/DDBJ whole genome shotgun (WGS) entry which is preliminary data.</text>
</comment>
<dbReference type="SUPFAM" id="SSF51197">
    <property type="entry name" value="Clavaminate synthase-like"/>
    <property type="match status" value="1"/>
</dbReference>
<organism evidence="8 9">
    <name type="scientific">Aristolochia fimbriata</name>
    <name type="common">White veined hardy Dutchman's pipe vine</name>
    <dbReference type="NCBI Taxonomy" id="158543"/>
    <lineage>
        <taxon>Eukaryota</taxon>
        <taxon>Viridiplantae</taxon>
        <taxon>Streptophyta</taxon>
        <taxon>Embryophyta</taxon>
        <taxon>Tracheophyta</taxon>
        <taxon>Spermatophyta</taxon>
        <taxon>Magnoliopsida</taxon>
        <taxon>Magnoliidae</taxon>
        <taxon>Piperales</taxon>
        <taxon>Aristolochiaceae</taxon>
        <taxon>Aristolochia</taxon>
    </lineage>
</organism>
<keyword evidence="9" id="KW-1185">Reference proteome</keyword>
<keyword evidence="3 5" id="KW-0560">Oxidoreductase</keyword>
<evidence type="ECO:0000313" key="8">
    <source>
        <dbReference type="EMBL" id="KAG9441530.1"/>
    </source>
</evidence>
<proteinExistence type="inferred from homology"/>
<dbReference type="Gene3D" id="2.60.120.330">
    <property type="entry name" value="B-lactam Antibiotic, Isopenicillin N Synthase, Chain"/>
    <property type="match status" value="1"/>
</dbReference>
<dbReference type="FunFam" id="2.60.120.330:FF:000005">
    <property type="entry name" value="1-aminocyclopropane-1-carboxylate oxidase homolog 1"/>
    <property type="match status" value="1"/>
</dbReference>